<feature type="domain" description="EF-hand" evidence="13">
    <location>
        <begin position="259"/>
        <end position="281"/>
    </location>
</feature>
<dbReference type="SUPFAM" id="SSF47473">
    <property type="entry name" value="EF-hand"/>
    <property type="match status" value="2"/>
</dbReference>
<evidence type="ECO:0000256" key="6">
    <source>
        <dbReference type="ARBA" id="ARBA00022837"/>
    </source>
</evidence>
<dbReference type="PANTHER" id="PTHR10827:SF52">
    <property type="entry name" value="IP16409P"/>
    <property type="match status" value="1"/>
</dbReference>
<evidence type="ECO:0000256" key="8">
    <source>
        <dbReference type="ARBA" id="ARBA00023186"/>
    </source>
</evidence>
<dbReference type="InterPro" id="IPR018247">
    <property type="entry name" value="EF_Hand_1_Ca_BS"/>
</dbReference>
<evidence type="ECO:0000256" key="2">
    <source>
        <dbReference type="ARBA" id="ARBA00022723"/>
    </source>
</evidence>
<accession>T1FNB6</accession>
<dbReference type="GO" id="GO:0005509">
    <property type="term" value="F:calcium ion binding"/>
    <property type="evidence" value="ECO:0000318"/>
    <property type="project" value="GO_Central"/>
</dbReference>
<evidence type="ECO:0000256" key="7">
    <source>
        <dbReference type="ARBA" id="ARBA00023180"/>
    </source>
</evidence>
<keyword evidence="2" id="KW-0479">Metal-binding</keyword>
<dbReference type="GO" id="GO:0015031">
    <property type="term" value="P:protein transport"/>
    <property type="evidence" value="ECO:0007669"/>
    <property type="project" value="UniProtKB-ARBA"/>
</dbReference>
<sequence length="332" mass="39107">MKRMLKRYICCLSLTLLHLTLAAIIDQSQNTRGPDKNHEKHFVEDEHGQLHHNPQFDREAFLGKESAKSFDQLTPEESKEKLKLIVEKIDTDKDGYVDKAELTTWIEHAEQVYIKMNINKQWKDYQRTDDSNIKLSWKQYKERMYGSEDAVPDVMGLPNDYREMLRKDERRWKRADVDGDGELSKDEFKAFIHPEEFQHTADLAGIETMEDVDKNKDGKVTIEEYIGDLWPRSTEEDEDDEEEPDWVRKERTYFAEHRDQNKDGFMDLEEVQEWISPKDFNNAAVESEHLINEADQDQDGKLTMSEILDNYSIFVGSQATDYGEALVRHDEF</sequence>
<evidence type="ECO:0000313" key="16">
    <source>
        <dbReference type="Proteomes" id="UP000015101"/>
    </source>
</evidence>
<dbReference type="Proteomes" id="UP000015101">
    <property type="component" value="Unassembled WGS sequence"/>
</dbReference>
<feature type="domain" description="EF-hand" evidence="13">
    <location>
        <begin position="77"/>
        <end position="112"/>
    </location>
</feature>
<name>T1FNB6_HELRO</name>
<comment type="subcellular location">
    <subcellularLocation>
        <location evidence="1">Endoplasmic reticulum lumen</location>
    </subcellularLocation>
</comment>
<dbReference type="PANTHER" id="PTHR10827">
    <property type="entry name" value="RETICULOCALBIN"/>
    <property type="match status" value="1"/>
</dbReference>
<dbReference type="STRING" id="6412.T1FNB6"/>
<keyword evidence="3 12" id="KW-0732">Signal</keyword>
<dbReference type="OMA" id="TELKRWI"/>
<comment type="function">
    <text evidence="9">Probable molecular chaperone assisting protein biosynthesis and transport in the endoplasmic reticulum. Required for the proper biosynthesis and transport of pulmonary surfactant-associated protein A/SP-A, pulmonary surfactant-associated protein D/SP-D and the lipid transporter ABCA3. By regulating both the proper expression and the degradation through the endoplasmic reticulum-associated protein degradation pathway of these proteins plays a crucial role in pulmonary surfactant homeostasis. Has an anti-fibrotic activity by negatively regulating the secretion of type I and type III collagens. This calcium-binding protein also transiently associates with immature PCSK6 and regulates its secretion.</text>
</comment>
<dbReference type="HOGENOM" id="CLU_044718_0_1_1"/>
<reference evidence="15" key="3">
    <citation type="submission" date="2015-06" db="UniProtKB">
        <authorList>
            <consortium name="EnsemblMetazoa"/>
        </authorList>
    </citation>
    <scope>IDENTIFICATION</scope>
</reference>
<evidence type="ECO:0000256" key="4">
    <source>
        <dbReference type="ARBA" id="ARBA00022737"/>
    </source>
</evidence>
<feature type="signal peptide" evidence="12">
    <location>
        <begin position="1"/>
        <end position="22"/>
    </location>
</feature>
<evidence type="ECO:0000256" key="3">
    <source>
        <dbReference type="ARBA" id="ARBA00022729"/>
    </source>
</evidence>
<evidence type="ECO:0000256" key="9">
    <source>
        <dbReference type="ARBA" id="ARBA00056975"/>
    </source>
</evidence>
<dbReference type="Pfam" id="PF13499">
    <property type="entry name" value="EF-hand_7"/>
    <property type="match status" value="1"/>
</dbReference>
<dbReference type="GO" id="GO:0005783">
    <property type="term" value="C:endoplasmic reticulum"/>
    <property type="evidence" value="ECO:0000318"/>
    <property type="project" value="GO_Central"/>
</dbReference>
<dbReference type="AlphaFoldDB" id="T1FNB6"/>
<dbReference type="GO" id="GO:0005788">
    <property type="term" value="C:endoplasmic reticulum lumen"/>
    <property type="evidence" value="ECO:0007669"/>
    <property type="project" value="UniProtKB-SubCell"/>
</dbReference>
<dbReference type="RefSeq" id="XP_009022215.1">
    <property type="nucleotide sequence ID" value="XM_009023967.1"/>
</dbReference>
<feature type="chain" id="PRO_5010980787" description="Reticulocalbin-3" evidence="12">
    <location>
        <begin position="23"/>
        <end position="332"/>
    </location>
</feature>
<keyword evidence="6" id="KW-0106">Calcium</keyword>
<dbReference type="EMBL" id="KB097070">
    <property type="protein sequence ID" value="ESN99878.1"/>
    <property type="molecule type" value="Genomic_DNA"/>
</dbReference>
<dbReference type="InterPro" id="IPR011992">
    <property type="entry name" value="EF-hand-dom_pair"/>
</dbReference>
<reference evidence="16" key="1">
    <citation type="submission" date="2012-12" db="EMBL/GenBank/DDBJ databases">
        <authorList>
            <person name="Hellsten U."/>
            <person name="Grimwood J."/>
            <person name="Chapman J.A."/>
            <person name="Shapiro H."/>
            <person name="Aerts A."/>
            <person name="Otillar R.P."/>
            <person name="Terry A.Y."/>
            <person name="Boore J.L."/>
            <person name="Simakov O."/>
            <person name="Marletaz F."/>
            <person name="Cho S.-J."/>
            <person name="Edsinger-Gonzales E."/>
            <person name="Havlak P."/>
            <person name="Kuo D.-H."/>
            <person name="Larsson T."/>
            <person name="Lv J."/>
            <person name="Arendt D."/>
            <person name="Savage R."/>
            <person name="Osoegawa K."/>
            <person name="de Jong P."/>
            <person name="Lindberg D.R."/>
            <person name="Seaver E.C."/>
            <person name="Weisblat D.A."/>
            <person name="Putnam N.H."/>
            <person name="Grigoriev I.V."/>
            <person name="Rokhsar D.S."/>
        </authorList>
    </citation>
    <scope>NUCLEOTIDE SEQUENCE</scope>
</reference>
<evidence type="ECO:0000313" key="15">
    <source>
        <dbReference type="EnsemblMetazoa" id="HelroP185810"/>
    </source>
</evidence>
<keyword evidence="5" id="KW-0256">Endoplasmic reticulum</keyword>
<evidence type="ECO:0000256" key="5">
    <source>
        <dbReference type="ARBA" id="ARBA00022824"/>
    </source>
</evidence>
<keyword evidence="4" id="KW-0677">Repeat</keyword>
<dbReference type="PROSITE" id="PS00018">
    <property type="entry name" value="EF_HAND_1"/>
    <property type="match status" value="5"/>
</dbReference>
<evidence type="ECO:0000256" key="11">
    <source>
        <dbReference type="ARBA" id="ARBA00072696"/>
    </source>
</evidence>
<dbReference type="SMART" id="SM00054">
    <property type="entry name" value="EFh"/>
    <property type="match status" value="4"/>
</dbReference>
<evidence type="ECO:0000256" key="1">
    <source>
        <dbReference type="ARBA" id="ARBA00004319"/>
    </source>
</evidence>
<dbReference type="PROSITE" id="PS50222">
    <property type="entry name" value="EF_HAND_2"/>
    <property type="match status" value="3"/>
</dbReference>
<feature type="domain" description="EF-hand" evidence="13">
    <location>
        <begin position="163"/>
        <end position="198"/>
    </location>
</feature>
<gene>
    <name evidence="15" type="primary">20210313</name>
    <name evidence="14" type="ORF">HELRODRAFT_185810</name>
</gene>
<dbReference type="KEGG" id="hro:HELRODRAFT_185810"/>
<dbReference type="OrthoDB" id="293868at2759"/>
<dbReference type="EMBL" id="AMQM01005779">
    <property type="status" value="NOT_ANNOTATED_CDS"/>
    <property type="molecule type" value="Genomic_DNA"/>
</dbReference>
<dbReference type="InParanoid" id="T1FNB6"/>
<dbReference type="EnsemblMetazoa" id="HelroT185810">
    <property type="protein sequence ID" value="HelroP185810"/>
    <property type="gene ID" value="HelroG185810"/>
</dbReference>
<organism evidence="15 16">
    <name type="scientific">Helobdella robusta</name>
    <name type="common">Californian leech</name>
    <dbReference type="NCBI Taxonomy" id="6412"/>
    <lineage>
        <taxon>Eukaryota</taxon>
        <taxon>Metazoa</taxon>
        <taxon>Spiralia</taxon>
        <taxon>Lophotrochozoa</taxon>
        <taxon>Annelida</taxon>
        <taxon>Clitellata</taxon>
        <taxon>Hirudinea</taxon>
        <taxon>Rhynchobdellida</taxon>
        <taxon>Glossiphoniidae</taxon>
        <taxon>Helobdella</taxon>
    </lineage>
</organism>
<dbReference type="GeneID" id="20210313"/>
<dbReference type="CTD" id="20210313"/>
<dbReference type="FunCoup" id="T1FNB6">
    <property type="interactions" value="1267"/>
</dbReference>
<dbReference type="CDD" id="cd16226">
    <property type="entry name" value="EFh_CREC_Calumenin_like"/>
    <property type="match status" value="1"/>
</dbReference>
<comment type="subunit">
    <text evidence="10">Interacts with PCSK6 (immature form including the propeptide); probably involved in the maturation and the secretion of PCSK6.</text>
</comment>
<protein>
    <recommendedName>
        <fullName evidence="11">Reticulocalbin-3</fullName>
    </recommendedName>
</protein>
<dbReference type="Pfam" id="PF13202">
    <property type="entry name" value="EF-hand_5"/>
    <property type="match status" value="2"/>
</dbReference>
<dbReference type="FunFam" id="1.10.238.10:FF:000104">
    <property type="entry name" value="calumenin isoform X1"/>
    <property type="match status" value="1"/>
</dbReference>
<evidence type="ECO:0000313" key="14">
    <source>
        <dbReference type="EMBL" id="ESN99878.1"/>
    </source>
</evidence>
<proteinExistence type="predicted"/>
<dbReference type="eggNOG" id="KOG4223">
    <property type="taxonomic scope" value="Eukaryota"/>
</dbReference>
<keyword evidence="8" id="KW-0143">Chaperone</keyword>
<evidence type="ECO:0000256" key="12">
    <source>
        <dbReference type="SAM" id="SignalP"/>
    </source>
</evidence>
<keyword evidence="16" id="KW-1185">Reference proteome</keyword>
<dbReference type="Gene3D" id="1.10.238.10">
    <property type="entry name" value="EF-hand"/>
    <property type="match status" value="2"/>
</dbReference>
<evidence type="ECO:0000256" key="10">
    <source>
        <dbReference type="ARBA" id="ARBA00063143"/>
    </source>
</evidence>
<dbReference type="InterPro" id="IPR002048">
    <property type="entry name" value="EF_hand_dom"/>
</dbReference>
<keyword evidence="7" id="KW-0325">Glycoprotein</keyword>
<reference evidence="14 16" key="2">
    <citation type="journal article" date="2013" name="Nature">
        <title>Insights into bilaterian evolution from three spiralian genomes.</title>
        <authorList>
            <person name="Simakov O."/>
            <person name="Marletaz F."/>
            <person name="Cho S.J."/>
            <person name="Edsinger-Gonzales E."/>
            <person name="Havlak P."/>
            <person name="Hellsten U."/>
            <person name="Kuo D.H."/>
            <person name="Larsson T."/>
            <person name="Lv J."/>
            <person name="Arendt D."/>
            <person name="Savage R."/>
            <person name="Osoegawa K."/>
            <person name="de Jong P."/>
            <person name="Grimwood J."/>
            <person name="Chapman J.A."/>
            <person name="Shapiro H."/>
            <person name="Aerts A."/>
            <person name="Otillar R.P."/>
            <person name="Terry A.Y."/>
            <person name="Boore J.L."/>
            <person name="Grigoriev I.V."/>
            <person name="Lindberg D.R."/>
            <person name="Seaver E.C."/>
            <person name="Weisblat D.A."/>
            <person name="Putnam N.H."/>
            <person name="Rokhsar D.S."/>
        </authorList>
    </citation>
    <scope>NUCLEOTIDE SEQUENCE</scope>
</reference>
<evidence type="ECO:0000259" key="13">
    <source>
        <dbReference type="PROSITE" id="PS50222"/>
    </source>
</evidence>